<dbReference type="AlphaFoldDB" id="A0A5R9H9T7"/>
<reference evidence="1 2" key="1">
    <citation type="submission" date="2019-05" db="EMBL/GenBank/DDBJ databases">
        <title>Arcobacter cibarius and Arcobacter thereius providing challenges in identification an antibiotic susceptibility and Quinolone resistance.</title>
        <authorList>
            <person name="Busch A."/>
            <person name="Hanel I."/>
            <person name="Hotzel H."/>
            <person name="Tomaso H."/>
        </authorList>
    </citation>
    <scope>NUCLEOTIDE SEQUENCE [LARGE SCALE GENOMIC DNA]</scope>
    <source>
        <strain evidence="1 2">17CS1191_2</strain>
    </source>
</reference>
<dbReference type="Proteomes" id="UP000308001">
    <property type="component" value="Unassembled WGS sequence"/>
</dbReference>
<accession>A0A5R9H9T7</accession>
<dbReference type="EMBL" id="VBUF01000001">
    <property type="protein sequence ID" value="TLS73284.1"/>
    <property type="molecule type" value="Genomic_DNA"/>
</dbReference>
<gene>
    <name evidence="1" type="ORF">FE246_02015</name>
</gene>
<evidence type="ECO:0000313" key="1">
    <source>
        <dbReference type="EMBL" id="TLS73284.1"/>
    </source>
</evidence>
<evidence type="ECO:0000313" key="2">
    <source>
        <dbReference type="Proteomes" id="UP000308001"/>
    </source>
</evidence>
<organism evidence="1 2">
    <name type="scientific">Aliarcobacter thereius</name>
    <dbReference type="NCBI Taxonomy" id="544718"/>
    <lineage>
        <taxon>Bacteria</taxon>
        <taxon>Pseudomonadati</taxon>
        <taxon>Campylobacterota</taxon>
        <taxon>Epsilonproteobacteria</taxon>
        <taxon>Campylobacterales</taxon>
        <taxon>Arcobacteraceae</taxon>
        <taxon>Aliarcobacter</taxon>
    </lineage>
</organism>
<proteinExistence type="predicted"/>
<protein>
    <submittedName>
        <fullName evidence="1">Uncharacterized protein</fullName>
    </submittedName>
</protein>
<name>A0A5R9H9T7_9BACT</name>
<dbReference type="RefSeq" id="WP_138142720.1">
    <property type="nucleotide sequence ID" value="NZ_VBUF01000001.1"/>
</dbReference>
<sequence>MARKAIDDYYDALQRLINNKPLNIPKDSKINNDTVALEACRKRGSIKRSREGFEQLITDILEAEAKRTQGVRKLQGKLEKTKQDKINVEILYNESLNRELMYLETINELEKEIEKYKHPENRINRDYR</sequence>
<comment type="caution">
    <text evidence="1">The sequence shown here is derived from an EMBL/GenBank/DDBJ whole genome shotgun (WGS) entry which is preliminary data.</text>
</comment>